<accession>A0A6C0F936</accession>
<dbReference type="EMBL" id="MN738800">
    <property type="protein sequence ID" value="QHT37594.1"/>
    <property type="molecule type" value="Genomic_DNA"/>
</dbReference>
<name>A0A6C0F936_9ZZZZ</name>
<feature type="region of interest" description="Disordered" evidence="1">
    <location>
        <begin position="102"/>
        <end position="123"/>
    </location>
</feature>
<protein>
    <submittedName>
        <fullName evidence="2">Uncharacterized protein</fullName>
    </submittedName>
</protein>
<evidence type="ECO:0000313" key="2">
    <source>
        <dbReference type="EMBL" id="QHT37594.1"/>
    </source>
</evidence>
<dbReference type="AlphaFoldDB" id="A0A6C0F936"/>
<evidence type="ECO:0000256" key="1">
    <source>
        <dbReference type="SAM" id="MobiDB-lite"/>
    </source>
</evidence>
<sequence length="123" mass="14670">MKLDNYICYTKDDKIYSLGMELDSHIMKEKFTGGSKSFLRKKLGIPLSLFLINNKKSFFDDFVNEDNKQQKEKIKPKEKTKCITCDLFNKLINLRANPILKKKKTKKQRKKKKRKTKKNLFIF</sequence>
<proteinExistence type="predicted"/>
<organism evidence="2">
    <name type="scientific">viral metagenome</name>
    <dbReference type="NCBI Taxonomy" id="1070528"/>
    <lineage>
        <taxon>unclassified sequences</taxon>
        <taxon>metagenomes</taxon>
        <taxon>organismal metagenomes</taxon>
    </lineage>
</organism>
<reference evidence="2" key="1">
    <citation type="journal article" date="2020" name="Nature">
        <title>Giant virus diversity and host interactions through global metagenomics.</title>
        <authorList>
            <person name="Schulz F."/>
            <person name="Roux S."/>
            <person name="Paez-Espino D."/>
            <person name="Jungbluth S."/>
            <person name="Walsh D.A."/>
            <person name="Denef V.J."/>
            <person name="McMahon K.D."/>
            <person name="Konstantinidis K.T."/>
            <person name="Eloe-Fadrosh E.A."/>
            <person name="Kyrpides N.C."/>
            <person name="Woyke T."/>
        </authorList>
    </citation>
    <scope>NUCLEOTIDE SEQUENCE</scope>
    <source>
        <strain evidence="2">GVMAG-S-ERX555997-44</strain>
    </source>
</reference>